<evidence type="ECO:0000313" key="2">
    <source>
        <dbReference type="EMBL" id="ODB96321.1"/>
    </source>
</evidence>
<proteinExistence type="predicted"/>
<protein>
    <recommendedName>
        <fullName evidence="4">Transmembrane protein</fullName>
    </recommendedName>
</protein>
<dbReference type="RefSeq" id="WP_069015423.1">
    <property type="nucleotide sequence ID" value="NZ_LVJW01000006.1"/>
</dbReference>
<name>A0A1E2UNQ8_9GAMM</name>
<dbReference type="InterPro" id="IPR046119">
    <property type="entry name" value="DUF6116"/>
</dbReference>
<evidence type="ECO:0000256" key="1">
    <source>
        <dbReference type="SAM" id="Phobius"/>
    </source>
</evidence>
<gene>
    <name evidence="2" type="ORF">A3196_05835</name>
</gene>
<accession>A0A1E2UNQ8</accession>
<comment type="caution">
    <text evidence="2">The sequence shown here is derived from an EMBL/GenBank/DDBJ whole genome shotgun (WGS) entry which is preliminary data.</text>
</comment>
<keyword evidence="3" id="KW-1185">Reference proteome</keyword>
<evidence type="ECO:0000313" key="3">
    <source>
        <dbReference type="Proteomes" id="UP000094849"/>
    </source>
</evidence>
<dbReference type="EMBL" id="LVJZ01000003">
    <property type="protein sequence ID" value="ODB96321.1"/>
    <property type="molecule type" value="Genomic_DNA"/>
</dbReference>
<sequence length="74" mass="8422">MHSVPIIAAILKFADRLRFRQLFLLTGTLFLLDLVIPDMIPFADELILGLLTLLFAAWRKPKQEQNAIEDKSGN</sequence>
<keyword evidence="1" id="KW-0472">Membrane</keyword>
<keyword evidence="1" id="KW-0812">Transmembrane</keyword>
<feature type="transmembrane region" description="Helical" evidence="1">
    <location>
        <begin position="19"/>
        <end position="36"/>
    </location>
</feature>
<keyword evidence="1" id="KW-1133">Transmembrane helix</keyword>
<dbReference type="Pfam" id="PF19611">
    <property type="entry name" value="DUF6116"/>
    <property type="match status" value="1"/>
</dbReference>
<dbReference type="AlphaFoldDB" id="A0A1E2UNQ8"/>
<dbReference type="STRING" id="1818881.A3196_05835"/>
<dbReference type="Proteomes" id="UP000094849">
    <property type="component" value="Unassembled WGS sequence"/>
</dbReference>
<organism evidence="2 3">
    <name type="scientific">Candidatus Thiodiazotropha endoloripes</name>
    <dbReference type="NCBI Taxonomy" id="1818881"/>
    <lineage>
        <taxon>Bacteria</taxon>
        <taxon>Pseudomonadati</taxon>
        <taxon>Pseudomonadota</taxon>
        <taxon>Gammaproteobacteria</taxon>
        <taxon>Chromatiales</taxon>
        <taxon>Sedimenticolaceae</taxon>
        <taxon>Candidatus Thiodiazotropha</taxon>
    </lineage>
</organism>
<evidence type="ECO:0008006" key="4">
    <source>
        <dbReference type="Google" id="ProtNLM"/>
    </source>
</evidence>
<reference evidence="2 3" key="1">
    <citation type="submission" date="2016-03" db="EMBL/GenBank/DDBJ databases">
        <title>Chemosynthetic sulphur-oxidizing symbionts of marine invertebrate animals are capable of nitrogen fixation.</title>
        <authorList>
            <person name="Petersen J.M."/>
            <person name="Kemper A."/>
            <person name="Gruber-Vodicka H."/>
            <person name="Cardini U."/>
            <person name="Geest Mvander."/>
            <person name="Kleiner M."/>
            <person name="Bulgheresi S."/>
            <person name="Fussmann M."/>
            <person name="Herbold C."/>
            <person name="Seah B.K.B."/>
            <person name="Antony C.Paul."/>
            <person name="Liu D."/>
            <person name="Belitz A."/>
            <person name="Weber M."/>
        </authorList>
    </citation>
    <scope>NUCLEOTIDE SEQUENCE [LARGE SCALE GENOMIC DNA]</scope>
    <source>
        <strain evidence="2">G_D</strain>
    </source>
</reference>